<sequence length="83" mass="9507">MKPLLKGEDNAEAFAFANLLGCIRSGSIERQVLLTHWCASSSHDTIDMMRLSHFDSPLSKIMPMKQPSSFYYTYHPNDMYGYL</sequence>
<keyword evidence="2" id="KW-1185">Reference proteome</keyword>
<name>A0A0C3DVP8_9AGAM</name>
<evidence type="ECO:0000313" key="2">
    <source>
        <dbReference type="Proteomes" id="UP000053989"/>
    </source>
</evidence>
<dbReference type="Proteomes" id="UP000053989">
    <property type="component" value="Unassembled WGS sequence"/>
</dbReference>
<accession>A0A0C3DVP8</accession>
<protein>
    <submittedName>
        <fullName evidence="1">Uncharacterized protein</fullName>
    </submittedName>
</protein>
<organism evidence="1 2">
    <name type="scientific">Scleroderma citrinum Foug A</name>
    <dbReference type="NCBI Taxonomy" id="1036808"/>
    <lineage>
        <taxon>Eukaryota</taxon>
        <taxon>Fungi</taxon>
        <taxon>Dikarya</taxon>
        <taxon>Basidiomycota</taxon>
        <taxon>Agaricomycotina</taxon>
        <taxon>Agaricomycetes</taxon>
        <taxon>Agaricomycetidae</taxon>
        <taxon>Boletales</taxon>
        <taxon>Sclerodermatineae</taxon>
        <taxon>Sclerodermataceae</taxon>
        <taxon>Scleroderma</taxon>
    </lineage>
</organism>
<reference evidence="2" key="2">
    <citation type="submission" date="2015-01" db="EMBL/GenBank/DDBJ databases">
        <title>Evolutionary Origins and Diversification of the Mycorrhizal Mutualists.</title>
        <authorList>
            <consortium name="DOE Joint Genome Institute"/>
            <consortium name="Mycorrhizal Genomics Consortium"/>
            <person name="Kohler A."/>
            <person name="Kuo A."/>
            <person name="Nagy L.G."/>
            <person name="Floudas D."/>
            <person name="Copeland A."/>
            <person name="Barry K.W."/>
            <person name="Cichocki N."/>
            <person name="Veneault-Fourrey C."/>
            <person name="LaButti K."/>
            <person name="Lindquist E.A."/>
            <person name="Lipzen A."/>
            <person name="Lundell T."/>
            <person name="Morin E."/>
            <person name="Murat C."/>
            <person name="Riley R."/>
            <person name="Ohm R."/>
            <person name="Sun H."/>
            <person name="Tunlid A."/>
            <person name="Henrissat B."/>
            <person name="Grigoriev I.V."/>
            <person name="Hibbett D.S."/>
            <person name="Martin F."/>
        </authorList>
    </citation>
    <scope>NUCLEOTIDE SEQUENCE [LARGE SCALE GENOMIC DNA]</scope>
    <source>
        <strain evidence="2">Foug A</strain>
    </source>
</reference>
<dbReference type="HOGENOM" id="CLU_2543947_0_0_1"/>
<proteinExistence type="predicted"/>
<dbReference type="InParanoid" id="A0A0C3DVP8"/>
<reference evidence="1 2" key="1">
    <citation type="submission" date="2014-04" db="EMBL/GenBank/DDBJ databases">
        <authorList>
            <consortium name="DOE Joint Genome Institute"/>
            <person name="Kuo A."/>
            <person name="Kohler A."/>
            <person name="Nagy L.G."/>
            <person name="Floudas D."/>
            <person name="Copeland A."/>
            <person name="Barry K.W."/>
            <person name="Cichocki N."/>
            <person name="Veneault-Fourrey C."/>
            <person name="LaButti K."/>
            <person name="Lindquist E.A."/>
            <person name="Lipzen A."/>
            <person name="Lundell T."/>
            <person name="Morin E."/>
            <person name="Murat C."/>
            <person name="Sun H."/>
            <person name="Tunlid A."/>
            <person name="Henrissat B."/>
            <person name="Grigoriev I.V."/>
            <person name="Hibbett D.S."/>
            <person name="Martin F."/>
            <person name="Nordberg H.P."/>
            <person name="Cantor M.N."/>
            <person name="Hua S.X."/>
        </authorList>
    </citation>
    <scope>NUCLEOTIDE SEQUENCE [LARGE SCALE GENOMIC DNA]</scope>
    <source>
        <strain evidence="1 2">Foug A</strain>
    </source>
</reference>
<evidence type="ECO:0000313" key="1">
    <source>
        <dbReference type="EMBL" id="KIM60016.1"/>
    </source>
</evidence>
<dbReference type="EMBL" id="KN822067">
    <property type="protein sequence ID" value="KIM60016.1"/>
    <property type="molecule type" value="Genomic_DNA"/>
</dbReference>
<dbReference type="AlphaFoldDB" id="A0A0C3DVP8"/>
<gene>
    <name evidence="1" type="ORF">SCLCIDRAFT_1217284</name>
</gene>